<reference evidence="2 3" key="1">
    <citation type="submission" date="2024-04" db="EMBL/GenBank/DDBJ databases">
        <title>Polymorphospora sp. isolated from Baiyangdian Lake in Xiong'an New Area.</title>
        <authorList>
            <person name="Zhang X."/>
            <person name="Liu J."/>
        </authorList>
    </citation>
    <scope>NUCLEOTIDE SEQUENCE [LARGE SCALE GENOMIC DNA]</scope>
    <source>
        <strain evidence="2 3">2-325</strain>
    </source>
</reference>
<dbReference type="InterPro" id="IPR036188">
    <property type="entry name" value="FAD/NAD-bd_sf"/>
</dbReference>
<evidence type="ECO:0000313" key="2">
    <source>
        <dbReference type="EMBL" id="MFB6395783.1"/>
    </source>
</evidence>
<dbReference type="InterPro" id="IPR002937">
    <property type="entry name" value="Amino_oxidase"/>
</dbReference>
<proteinExistence type="predicted"/>
<evidence type="ECO:0000259" key="1">
    <source>
        <dbReference type="Pfam" id="PF01593"/>
    </source>
</evidence>
<gene>
    <name evidence="2" type="ORF">AAFH96_22095</name>
</gene>
<evidence type="ECO:0000313" key="3">
    <source>
        <dbReference type="Proteomes" id="UP001582793"/>
    </source>
</evidence>
<dbReference type="PRINTS" id="PR00419">
    <property type="entry name" value="ADXRDTASE"/>
</dbReference>
<keyword evidence="3" id="KW-1185">Reference proteome</keyword>
<dbReference type="EMBL" id="JBCGDC010000069">
    <property type="protein sequence ID" value="MFB6395783.1"/>
    <property type="molecule type" value="Genomic_DNA"/>
</dbReference>
<protein>
    <submittedName>
        <fullName evidence="2">FAD-dependent oxidoreductase</fullName>
    </submittedName>
</protein>
<dbReference type="Proteomes" id="UP001582793">
    <property type="component" value="Unassembled WGS sequence"/>
</dbReference>
<dbReference type="PANTHER" id="PTHR43734:SF1">
    <property type="entry name" value="PHYTOENE DESATURASE"/>
    <property type="match status" value="1"/>
</dbReference>
<dbReference type="SUPFAM" id="SSF51905">
    <property type="entry name" value="FAD/NAD(P)-binding domain"/>
    <property type="match status" value="1"/>
</dbReference>
<dbReference type="Gene3D" id="3.50.50.60">
    <property type="entry name" value="FAD/NAD(P)-binding domain"/>
    <property type="match status" value="2"/>
</dbReference>
<organism evidence="2 3">
    <name type="scientific">Polymorphospora lycopeni</name>
    <dbReference type="NCBI Taxonomy" id="3140240"/>
    <lineage>
        <taxon>Bacteria</taxon>
        <taxon>Bacillati</taxon>
        <taxon>Actinomycetota</taxon>
        <taxon>Actinomycetes</taxon>
        <taxon>Micromonosporales</taxon>
        <taxon>Micromonosporaceae</taxon>
        <taxon>Polymorphospora</taxon>
    </lineage>
</organism>
<sequence>MARVVVVGAGVGGLAAAARLAATGHRVTVVERSGAVGGKLGRYTRMTPEGTFHFDTGPSLLTLPQVFADLSAATGGPAAATTAGTTRTADATGGAASVGAGLDFGGLLDPVPLDPIVRHRFADGTVLDSCADPDAFAGRIGAALGPAAADDWRRLWRRAGRVWDASWRDILRRRVDSPLALAPLAWRLRDLAAIAPGTTLRGLGRRHLRDPRLRMLLDRYATYTGADPRRAPAALVAVPYAELAFGGWYLRGGLGTLADALLSRCLDLGVEIHTGQTVTGIDAAGGRVHRVRLAGAAPLPADVVVANVDAQTVYRDLLPNPRRLAGLADRSLAGFVLLLGVRGDSGLAHHNVFFPADYDAEFDAVFGDPGRGVPARPAADPTVFVTVAADPAVRPDGHEAWFVLVNAPRQARTLSGVDWRRPGLAEAYADRVLDVLAARGVDVRDRLLFREVRTPADLAGATAAPGGAIYGTAGGLLRPANRGPVDGLFLVGGSAHPGGGLPMVTLSAQIVAGEIGPA</sequence>
<feature type="domain" description="Amine oxidase" evidence="1">
    <location>
        <begin position="12"/>
        <end position="316"/>
    </location>
</feature>
<dbReference type="PANTHER" id="PTHR43734">
    <property type="entry name" value="PHYTOENE DESATURASE"/>
    <property type="match status" value="1"/>
</dbReference>
<dbReference type="Pfam" id="PF01593">
    <property type="entry name" value="Amino_oxidase"/>
    <property type="match status" value="1"/>
</dbReference>
<dbReference type="RefSeq" id="WP_375735460.1">
    <property type="nucleotide sequence ID" value="NZ_JBCGDC010000069.1"/>
</dbReference>
<name>A0ABV5CUV2_9ACTN</name>
<accession>A0ABV5CUV2</accession>
<comment type="caution">
    <text evidence="2">The sequence shown here is derived from an EMBL/GenBank/DDBJ whole genome shotgun (WGS) entry which is preliminary data.</text>
</comment>